<dbReference type="PROSITE" id="PS51257">
    <property type="entry name" value="PROKAR_LIPOPROTEIN"/>
    <property type="match status" value="1"/>
</dbReference>
<gene>
    <name evidence="3" type="ORF">BLA13014_00202</name>
</gene>
<name>A0A6P2H164_9BURK</name>
<dbReference type="GO" id="GO:0005737">
    <property type="term" value="C:cytoplasm"/>
    <property type="evidence" value="ECO:0007669"/>
    <property type="project" value="TreeGrafter"/>
</dbReference>
<dbReference type="SUPFAM" id="SSF51905">
    <property type="entry name" value="FAD/NAD(P)-binding domain"/>
    <property type="match status" value="1"/>
</dbReference>
<dbReference type="AlphaFoldDB" id="A0A6P2H164"/>
<organism evidence="3 4">
    <name type="scientific">Burkholderia aenigmatica</name>
    <dbReference type="NCBI Taxonomy" id="2015348"/>
    <lineage>
        <taxon>Bacteria</taxon>
        <taxon>Pseudomonadati</taxon>
        <taxon>Pseudomonadota</taxon>
        <taxon>Betaproteobacteria</taxon>
        <taxon>Burkholderiales</taxon>
        <taxon>Burkholderiaceae</taxon>
        <taxon>Burkholderia</taxon>
        <taxon>Burkholderia cepacia complex</taxon>
    </lineage>
</organism>
<dbReference type="Gene3D" id="3.50.50.60">
    <property type="entry name" value="FAD/NAD(P)-binding domain"/>
    <property type="match status" value="2"/>
</dbReference>
<evidence type="ECO:0000313" key="3">
    <source>
        <dbReference type="EMBL" id="VWB10704.1"/>
    </source>
</evidence>
<dbReference type="RefSeq" id="WP_175020825.1">
    <property type="nucleotide sequence ID" value="NZ_CABVQC010000001.1"/>
</dbReference>
<dbReference type="PANTHER" id="PTHR13847">
    <property type="entry name" value="SARCOSINE DEHYDROGENASE-RELATED"/>
    <property type="match status" value="1"/>
</dbReference>
<dbReference type="Proteomes" id="UP000494261">
    <property type="component" value="Unassembled WGS sequence"/>
</dbReference>
<protein>
    <submittedName>
        <fullName evidence="3">FAD-dependent oxidoreductase</fullName>
    </submittedName>
</protein>
<dbReference type="Pfam" id="PF01266">
    <property type="entry name" value="DAO"/>
    <property type="match status" value="1"/>
</dbReference>
<evidence type="ECO:0000259" key="2">
    <source>
        <dbReference type="Pfam" id="PF01266"/>
    </source>
</evidence>
<proteinExistence type="predicted"/>
<feature type="domain" description="FAD dependent oxidoreductase" evidence="2">
    <location>
        <begin position="8"/>
        <end position="399"/>
    </location>
</feature>
<dbReference type="InterPro" id="IPR006076">
    <property type="entry name" value="FAD-dep_OxRdtase"/>
</dbReference>
<accession>A0A6P2H164</accession>
<keyword evidence="1" id="KW-0560">Oxidoreductase</keyword>
<evidence type="ECO:0000256" key="1">
    <source>
        <dbReference type="ARBA" id="ARBA00023002"/>
    </source>
</evidence>
<dbReference type="InterPro" id="IPR036188">
    <property type="entry name" value="FAD/NAD-bd_sf"/>
</dbReference>
<dbReference type="GO" id="GO:0016491">
    <property type="term" value="F:oxidoreductase activity"/>
    <property type="evidence" value="ECO:0007669"/>
    <property type="project" value="UniProtKB-KW"/>
</dbReference>
<sequence length="429" mass="45754">MGETKRADVVIVGGGIVGCSTALWLAERGAKVVVLERGQVASEQSSRAWGLVRQQGRHAAEIPLAQEANRIWHQLTERLGAVATEFEVAGILMVAETEEDDARVSAGLADAAAHGLDARRVGADEIRALVPQLHGNWRAGLHTPGDAYAEPAVASRSIAREAVRLGVEIVERAPVHGLKTVNGRIVGVTTGGGDVEAGAVLLAAGIGTAYLARQAGIDLPIQAIRSSVGRTTTADGFTRIAVWGPQVAYRPRRDGSFVIGNGYRGQGADYDLSVDSLRGLRHFLPAYGRNWRQLRLSLGREFVDALQRATRRDGAVLPLPEPRVNDRKVASNFAHFRALFPHLGGIALQTSWAGRIDLTPDVIPIIDRPDPAQNLFVAAGFSGHGFALGPAVGAQMAQWIGDGRPSIDLAAFRADRFTQGRHARASHAL</sequence>
<dbReference type="Gene3D" id="3.30.9.10">
    <property type="entry name" value="D-Amino Acid Oxidase, subunit A, domain 2"/>
    <property type="match status" value="2"/>
</dbReference>
<dbReference type="EMBL" id="CABVQC010000001">
    <property type="protein sequence ID" value="VWB10704.1"/>
    <property type="molecule type" value="Genomic_DNA"/>
</dbReference>
<reference evidence="3 4" key="1">
    <citation type="submission" date="2019-09" db="EMBL/GenBank/DDBJ databases">
        <authorList>
            <person name="Depoorter E."/>
        </authorList>
    </citation>
    <scope>NUCLEOTIDE SEQUENCE [LARGE SCALE GENOMIC DNA]</scope>
    <source>
        <strain evidence="3">LMG 13014</strain>
    </source>
</reference>
<evidence type="ECO:0000313" key="4">
    <source>
        <dbReference type="Proteomes" id="UP000494261"/>
    </source>
</evidence>